<name>A0ABN1EU01_9ACTN</name>
<dbReference type="Proteomes" id="UP001501576">
    <property type="component" value="Unassembled WGS sequence"/>
</dbReference>
<reference evidence="1 2" key="1">
    <citation type="journal article" date="2019" name="Int. J. Syst. Evol. Microbiol.">
        <title>The Global Catalogue of Microorganisms (GCM) 10K type strain sequencing project: providing services to taxonomists for standard genome sequencing and annotation.</title>
        <authorList>
            <consortium name="The Broad Institute Genomics Platform"/>
            <consortium name="The Broad Institute Genome Sequencing Center for Infectious Disease"/>
            <person name="Wu L."/>
            <person name="Ma J."/>
        </authorList>
    </citation>
    <scope>NUCLEOTIDE SEQUENCE [LARGE SCALE GENOMIC DNA]</scope>
    <source>
        <strain evidence="1 2">JCM 5052</strain>
    </source>
</reference>
<comment type="caution">
    <text evidence="1">The sequence shown here is derived from an EMBL/GenBank/DDBJ whole genome shotgun (WGS) entry which is preliminary data.</text>
</comment>
<gene>
    <name evidence="1" type="ORF">GCM10010390_90990</name>
</gene>
<accession>A0ABN1EU01</accession>
<dbReference type="EMBL" id="BAAABZ010000090">
    <property type="protein sequence ID" value="GAA0573624.1"/>
    <property type="molecule type" value="Genomic_DNA"/>
</dbReference>
<protein>
    <submittedName>
        <fullName evidence="1">Uncharacterized protein</fullName>
    </submittedName>
</protein>
<organism evidence="1 2">
    <name type="scientific">Streptomyces mordarskii</name>
    <dbReference type="NCBI Taxonomy" id="1226758"/>
    <lineage>
        <taxon>Bacteria</taxon>
        <taxon>Bacillati</taxon>
        <taxon>Actinomycetota</taxon>
        <taxon>Actinomycetes</taxon>
        <taxon>Kitasatosporales</taxon>
        <taxon>Streptomycetaceae</taxon>
        <taxon>Streptomyces</taxon>
    </lineage>
</organism>
<evidence type="ECO:0000313" key="2">
    <source>
        <dbReference type="Proteomes" id="UP001501576"/>
    </source>
</evidence>
<sequence>MCEGALAKEEHGVGGVFDRACPAERYILGPPVGVDRAPCRAASSAVACAGPVSPAPAFAVVRRGGSFGSAEMDNYVGDRRG</sequence>
<proteinExistence type="predicted"/>
<evidence type="ECO:0000313" key="1">
    <source>
        <dbReference type="EMBL" id="GAA0573624.1"/>
    </source>
</evidence>
<keyword evidence="2" id="KW-1185">Reference proteome</keyword>